<protein>
    <recommendedName>
        <fullName evidence="2">Movement protein</fullName>
    </recommendedName>
    <alternativeName>
        <fullName evidence="7">Protein 3A</fullName>
    </alternativeName>
</protein>
<dbReference type="EMBL" id="KY695014">
    <property type="protein sequence ID" value="ARO72617.1"/>
    <property type="molecule type" value="Genomic_RNA"/>
</dbReference>
<dbReference type="GO" id="GO:0046740">
    <property type="term" value="P:transport of virus in host, cell to cell"/>
    <property type="evidence" value="ECO:0007669"/>
    <property type="project" value="UniProtKB-KW"/>
</dbReference>
<keyword evidence="5" id="KW-1031">Host cell junction</keyword>
<keyword evidence="4" id="KW-0916">Viral movement protein</keyword>
<reference evidence="8" key="1">
    <citation type="journal article" date="2017" name="J. Microbiol. Biotechnol.">
        <title>Genome Sequences of Spinach Deltapartitivirus 1, Spinach Amalgavirus 1, and Spinach Latent Virus Identified in Spinach Transcriptome.</title>
        <authorList>
            <person name="Park D."/>
            <person name="Hahn Y."/>
        </authorList>
    </citation>
    <scope>NUCLEOTIDE SEQUENCE</scope>
    <source>
        <strain evidence="8">SRP059420</strain>
    </source>
</reference>
<dbReference type="GO" id="GO:0044219">
    <property type="term" value="C:host cell plasmodesma"/>
    <property type="evidence" value="ECO:0007669"/>
    <property type="project" value="UniProtKB-SubCell"/>
</dbReference>
<comment type="function">
    <text evidence="6">Transports viral genome to neighboring plant cells directly through plasmosdesmata, without any budding. The movement protein allows efficient cell to cell propagation, by bypassing the host cell wall barrier. Acts by forming a tubular structure at the host plasmodesmata, enlarging it enough to allow free passage of virion capsids.</text>
</comment>
<sequence>MALVKTKPLVLTAANEEQLYKQISGALESVNKNMKMFRACVPLELKNNGYTSFELCDGDTRSLVTAFNVRVQKNLNVDHPHIFLLWVPRILKSTTATAIIKCKYLATGDEKAVGKFPLNEAFIFAFGWERSIRMKDAYDGKGLHLFIQCFAPNSEAKAPLGRLVPMWDNCATAKMRYTEDVGSSLTTADEMRVRNVLTDKDTRNLLRSYMATEFACKEQEDKFTGAPRVQLSDDLPATLDFTQREVPVLGSIPNAALFNGSVVSGNGTVEIAMSRPQPQNAP</sequence>
<keyword evidence="3" id="KW-0813">Transport</keyword>
<comment type="subcellular location">
    <subcellularLocation>
        <location evidence="1">Host cell junction</location>
        <location evidence="1">Host plasmodesma</location>
    </subcellularLocation>
</comment>
<evidence type="ECO:0000256" key="1">
    <source>
        <dbReference type="ARBA" id="ARBA00004621"/>
    </source>
</evidence>
<evidence type="ECO:0000256" key="6">
    <source>
        <dbReference type="ARBA" id="ARBA00025275"/>
    </source>
</evidence>
<proteinExistence type="predicted"/>
<evidence type="ECO:0000256" key="2">
    <source>
        <dbReference type="ARBA" id="ARBA00014660"/>
    </source>
</evidence>
<evidence type="ECO:0000256" key="3">
    <source>
        <dbReference type="ARBA" id="ARBA00022448"/>
    </source>
</evidence>
<accession>A0A1W6S3U9</accession>
<organism evidence="8">
    <name type="scientific">Spinach latent virus</name>
    <dbReference type="NCBI Taxonomy" id="42680"/>
    <lineage>
        <taxon>Viruses</taxon>
        <taxon>Riboviria</taxon>
        <taxon>Orthornavirae</taxon>
        <taxon>Kitrinoviricota</taxon>
        <taxon>Alsuviricetes</taxon>
        <taxon>Martellivirales</taxon>
        <taxon>Bromoviridae</taxon>
        <taxon>Ilarvirus</taxon>
        <taxon>Ilarvirus SLV</taxon>
    </lineage>
</organism>
<evidence type="ECO:0000256" key="4">
    <source>
        <dbReference type="ARBA" id="ARBA00023031"/>
    </source>
</evidence>
<dbReference type="InterPro" id="IPR002538">
    <property type="entry name" value="Bromo_MP"/>
</dbReference>
<name>A0A1W6S3U9_9BROM</name>
<evidence type="ECO:0000256" key="7">
    <source>
        <dbReference type="ARBA" id="ARBA00032603"/>
    </source>
</evidence>
<evidence type="ECO:0000256" key="5">
    <source>
        <dbReference type="ARBA" id="ARBA00023081"/>
    </source>
</evidence>
<dbReference type="Pfam" id="PF01573">
    <property type="entry name" value="Bromo_MP"/>
    <property type="match status" value="1"/>
</dbReference>
<evidence type="ECO:0000313" key="8">
    <source>
        <dbReference type="EMBL" id="ARO72617.1"/>
    </source>
</evidence>